<accession>A0A1D6HKH4</accession>
<name>A0A1D6HKH4_MAIZE</name>
<evidence type="ECO:0000313" key="1">
    <source>
        <dbReference type="EMBL" id="AQK74922.1"/>
    </source>
</evidence>
<proteinExistence type="predicted"/>
<reference evidence="1" key="1">
    <citation type="submission" date="2015-12" db="EMBL/GenBank/DDBJ databases">
        <title>Update maize B73 reference genome by single molecule sequencing technologies.</title>
        <authorList>
            <consortium name="Maize Genome Sequencing Project"/>
            <person name="Ware D."/>
        </authorList>
    </citation>
    <scope>NUCLEOTIDE SEQUENCE</scope>
    <source>
        <tissue evidence="1">Seedling</tissue>
    </source>
</reference>
<sequence>MIPRKKRPGLMMLLLLNTGAKIPD</sequence>
<protein>
    <submittedName>
        <fullName evidence="1">AP2-like ethylene-responsive transcription factor AIL1</fullName>
    </submittedName>
</protein>
<dbReference type="EMBL" id="CM000781">
    <property type="protein sequence ID" value="AQK74922.1"/>
    <property type="molecule type" value="Genomic_DNA"/>
</dbReference>
<gene>
    <name evidence="1" type="ORF">ZEAMMB73_Zm00001d018050</name>
</gene>
<dbReference type="AlphaFoldDB" id="A0A1D6HKH4"/>
<organism evidence="1">
    <name type="scientific">Zea mays</name>
    <name type="common">Maize</name>
    <dbReference type="NCBI Taxonomy" id="4577"/>
    <lineage>
        <taxon>Eukaryota</taxon>
        <taxon>Viridiplantae</taxon>
        <taxon>Streptophyta</taxon>
        <taxon>Embryophyta</taxon>
        <taxon>Tracheophyta</taxon>
        <taxon>Spermatophyta</taxon>
        <taxon>Magnoliopsida</taxon>
        <taxon>Liliopsida</taxon>
        <taxon>Poales</taxon>
        <taxon>Poaceae</taxon>
        <taxon>PACMAD clade</taxon>
        <taxon>Panicoideae</taxon>
        <taxon>Andropogonodae</taxon>
        <taxon>Andropogoneae</taxon>
        <taxon>Tripsacinae</taxon>
        <taxon>Zea</taxon>
    </lineage>
</organism>